<protein>
    <submittedName>
        <fullName evidence="2">Uncharacterized protein</fullName>
    </submittedName>
</protein>
<name>A0A3S5B270_9PLAT</name>
<keyword evidence="3" id="KW-1185">Reference proteome</keyword>
<proteinExistence type="predicted"/>
<dbReference type="Proteomes" id="UP000784294">
    <property type="component" value="Unassembled WGS sequence"/>
</dbReference>
<dbReference type="EMBL" id="CAAALY010284277">
    <property type="protein sequence ID" value="VEL43706.1"/>
    <property type="molecule type" value="Genomic_DNA"/>
</dbReference>
<gene>
    <name evidence="2" type="ORF">PXEA_LOCUS37146</name>
</gene>
<reference evidence="2" key="1">
    <citation type="submission" date="2018-11" db="EMBL/GenBank/DDBJ databases">
        <authorList>
            <consortium name="Pathogen Informatics"/>
        </authorList>
    </citation>
    <scope>NUCLEOTIDE SEQUENCE</scope>
</reference>
<feature type="region of interest" description="Disordered" evidence="1">
    <location>
        <begin position="118"/>
        <end position="141"/>
    </location>
</feature>
<evidence type="ECO:0000313" key="2">
    <source>
        <dbReference type="EMBL" id="VEL43706.1"/>
    </source>
</evidence>
<sequence length="141" mass="15061">MWPQPSDEAGQPKADASFGTFRVVKGARQLVGQFVLTSGSCSLVDTVAERSLSSAHALCVGLRYSSHGDRIVGSRLQVVHGCWVVGLSDTQPDHSRSSQRVDDLDDVAFEKSVRDGWSLPSDGDLAEAVAGHPQLERSRGG</sequence>
<evidence type="ECO:0000313" key="3">
    <source>
        <dbReference type="Proteomes" id="UP000784294"/>
    </source>
</evidence>
<comment type="caution">
    <text evidence="2">The sequence shown here is derived from an EMBL/GenBank/DDBJ whole genome shotgun (WGS) entry which is preliminary data.</text>
</comment>
<evidence type="ECO:0000256" key="1">
    <source>
        <dbReference type="SAM" id="MobiDB-lite"/>
    </source>
</evidence>
<organism evidence="2 3">
    <name type="scientific">Protopolystoma xenopodis</name>
    <dbReference type="NCBI Taxonomy" id="117903"/>
    <lineage>
        <taxon>Eukaryota</taxon>
        <taxon>Metazoa</taxon>
        <taxon>Spiralia</taxon>
        <taxon>Lophotrochozoa</taxon>
        <taxon>Platyhelminthes</taxon>
        <taxon>Monogenea</taxon>
        <taxon>Polyopisthocotylea</taxon>
        <taxon>Polystomatidea</taxon>
        <taxon>Polystomatidae</taxon>
        <taxon>Protopolystoma</taxon>
    </lineage>
</organism>
<dbReference type="AlphaFoldDB" id="A0A3S5B270"/>
<accession>A0A3S5B270</accession>